<proteinExistence type="predicted"/>
<dbReference type="Proteomes" id="UP000017148">
    <property type="component" value="Unassembled WGS sequence"/>
</dbReference>
<comment type="caution">
    <text evidence="1">The sequence shown here is derived from an EMBL/GenBank/DDBJ whole genome shotgun (WGS) entry which is preliminary data.</text>
</comment>
<accession>U7D5D3</accession>
<name>U7D5D3_9BACT</name>
<evidence type="ECO:0000313" key="1">
    <source>
        <dbReference type="EMBL" id="ERP31158.1"/>
    </source>
</evidence>
<dbReference type="EMBL" id="ASJR01000018">
    <property type="protein sequence ID" value="ERP31158.1"/>
    <property type="molecule type" value="Genomic_DNA"/>
</dbReference>
<organism evidence="1 2">
    <name type="scientific">Chitinivibrio alkaliphilus ACht1</name>
    <dbReference type="NCBI Taxonomy" id="1313304"/>
    <lineage>
        <taxon>Bacteria</taxon>
        <taxon>Pseudomonadati</taxon>
        <taxon>Fibrobacterota</taxon>
        <taxon>Chitinivibrionia</taxon>
        <taxon>Chitinivibrionales</taxon>
        <taxon>Chitinivibrionaceae</taxon>
        <taxon>Chitinivibrio</taxon>
    </lineage>
</organism>
<dbReference type="AlphaFoldDB" id="U7D5D3"/>
<dbReference type="RefSeq" id="WP_022637377.1">
    <property type="nucleotide sequence ID" value="NZ_ASJR01000018.1"/>
</dbReference>
<reference evidence="1 2" key="1">
    <citation type="journal article" date="2013" name="Environ. Microbiol.">
        <title>Genome analysis of Chitinivibrio alkaliphilus gen. nov., sp. nov., a novel extremely haloalkaliphilic anaerobic chitinolytic bacterium from the candidate phylum Termite Group 3.</title>
        <authorList>
            <person name="Sorokin D.Y."/>
            <person name="Gumerov V.M."/>
            <person name="Rakitin A.L."/>
            <person name="Beletsky A.V."/>
            <person name="Damste J.S."/>
            <person name="Muyzer G."/>
            <person name="Mardanov A.V."/>
            <person name="Ravin N.V."/>
        </authorList>
    </citation>
    <scope>NUCLEOTIDE SEQUENCE [LARGE SCALE GENOMIC DNA]</scope>
    <source>
        <strain evidence="1 2">ACht1</strain>
    </source>
</reference>
<gene>
    <name evidence="1" type="ORF">CALK_1956</name>
</gene>
<evidence type="ECO:0000313" key="2">
    <source>
        <dbReference type="Proteomes" id="UP000017148"/>
    </source>
</evidence>
<keyword evidence="2" id="KW-1185">Reference proteome</keyword>
<dbReference type="STRING" id="1313304.CALK_1956"/>
<sequence>MKQLILSSVLVVMCLSSGFARTSEFRRRSLLKESAYFVSPDGTITPADFWSLGFGRYTYTVEREFPGEGHVPVSGESSIALVSSGYIDGPGYGDRGDMRVRPHFVYEDEHGEYHRIELEDIKYLYMGGTQVVLQDGTQHEVFLRIESDDNIVQPQGMQARTFKMDESDNRLVPQPPLNPVIGFSYSREGAQKAHQAALDAAGE</sequence>
<protein>
    <submittedName>
        <fullName evidence="1">Uncharacterized protein</fullName>
    </submittedName>
</protein>